<feature type="transmembrane region" description="Helical" evidence="9">
    <location>
        <begin position="70"/>
        <end position="92"/>
    </location>
</feature>
<feature type="transmembrane region" description="Helical" evidence="9">
    <location>
        <begin position="12"/>
        <end position="31"/>
    </location>
</feature>
<dbReference type="PANTHER" id="PTHR14624">
    <property type="entry name" value="DFG10 PROTEIN"/>
    <property type="match status" value="1"/>
</dbReference>
<evidence type="ECO:0000256" key="3">
    <source>
        <dbReference type="ARBA" id="ARBA00022692"/>
    </source>
</evidence>
<feature type="transmembrane region" description="Helical" evidence="9">
    <location>
        <begin position="112"/>
        <end position="130"/>
    </location>
</feature>
<dbReference type="Pfam" id="PF02544">
    <property type="entry name" value="Steroid_dh"/>
    <property type="match status" value="1"/>
</dbReference>
<evidence type="ECO:0000259" key="10">
    <source>
        <dbReference type="Pfam" id="PF02544"/>
    </source>
</evidence>
<proteinExistence type="inferred from homology"/>
<feature type="domain" description="3-oxo-5-alpha-steroid 4-dehydrogenase C-terminal" evidence="10">
    <location>
        <begin position="191"/>
        <end position="297"/>
    </location>
</feature>
<evidence type="ECO:0000256" key="9">
    <source>
        <dbReference type="RuleBase" id="RU367081"/>
    </source>
</evidence>
<feature type="transmembrane region" description="Helical" evidence="9">
    <location>
        <begin position="251"/>
        <end position="273"/>
    </location>
</feature>
<feature type="transmembrane region" description="Helical" evidence="9">
    <location>
        <begin position="194"/>
        <end position="213"/>
    </location>
</feature>
<evidence type="ECO:0000256" key="7">
    <source>
        <dbReference type="ARBA" id="ARBA00047186"/>
    </source>
</evidence>
<reference evidence="11 12" key="2">
    <citation type="submission" date="2018-11" db="EMBL/GenBank/DDBJ databases">
        <authorList>
            <consortium name="Pathogen Informatics"/>
        </authorList>
    </citation>
    <scope>NUCLEOTIDE SEQUENCE [LARGE SCALE GENOMIC DNA]</scope>
</reference>
<sequence length="297" mass="34139">MLTPLVSGVLDAYLLVVTTLIVALGSLNLICPCFSQTLKDLITYERSPLKEKRNFIYRWFAVPKRQFTHFYIIAVINSLLWLAFATFVDAELVKPDRRFLSWMRYLQQTPKLISPTSCYLALSLIALHSLRRLYESLFVCVYSESKMSVVHYASGIIHYALLPLCIVVETSGLASTSKFSVDFRSLSCVQTAGVVLFLLASYNQHLVILQFASLRRNFLGNVTNYGHGILFEGLFSFISCPHFFYEILLYIALYICLMVMFVVVNQVIAALITHRWYQERFGRLYPTQRKAIFPFVL</sequence>
<dbReference type="GO" id="GO:0016095">
    <property type="term" value="P:polyprenol catabolic process"/>
    <property type="evidence" value="ECO:0007669"/>
    <property type="project" value="UniProtKB-UniRule"/>
</dbReference>
<evidence type="ECO:0000256" key="1">
    <source>
        <dbReference type="ARBA" id="ARBA00004127"/>
    </source>
</evidence>
<comment type="pathway">
    <text evidence="9">Protein modification; protein glycosylation.</text>
</comment>
<dbReference type="WBParaSite" id="TCNE_0000016301-mRNA-1">
    <property type="protein sequence ID" value="TCNE_0000016301-mRNA-1"/>
    <property type="gene ID" value="TCNE_0000016301"/>
</dbReference>
<dbReference type="UniPathway" id="UPA00378"/>
<keyword evidence="9" id="KW-0256">Endoplasmic reticulum</keyword>
<accession>A0A183TV94</accession>
<keyword evidence="9" id="KW-0521">NADP</keyword>
<evidence type="ECO:0000256" key="4">
    <source>
        <dbReference type="ARBA" id="ARBA00022989"/>
    </source>
</evidence>
<evidence type="ECO:0000313" key="13">
    <source>
        <dbReference type="WBParaSite" id="TCNE_0000016301-mRNA-1"/>
    </source>
</evidence>
<dbReference type="EC" id="1.3.1.94" evidence="2 9"/>
<evidence type="ECO:0000313" key="12">
    <source>
        <dbReference type="Proteomes" id="UP000050794"/>
    </source>
</evidence>
<dbReference type="GO" id="GO:0006488">
    <property type="term" value="P:dolichol-linked oligosaccharide biosynthetic process"/>
    <property type="evidence" value="ECO:0007669"/>
    <property type="project" value="UniProtKB-UniRule"/>
</dbReference>
<dbReference type="EMBL" id="UYWY01000056">
    <property type="protein sequence ID" value="VDM23751.1"/>
    <property type="molecule type" value="Genomic_DNA"/>
</dbReference>
<dbReference type="InterPro" id="IPR039698">
    <property type="entry name" value="Dfg10/SRD5A3"/>
</dbReference>
<keyword evidence="9" id="KW-0560">Oxidoreductase</keyword>
<dbReference type="PROSITE" id="PS50244">
    <property type="entry name" value="S5A_REDUCTASE"/>
    <property type="match status" value="1"/>
</dbReference>
<keyword evidence="3 9" id="KW-0812">Transmembrane</keyword>
<dbReference type="InterPro" id="IPR001104">
    <property type="entry name" value="3-oxo-5_a-steroid_4-DH_C"/>
</dbReference>
<dbReference type="GO" id="GO:0160198">
    <property type="term" value="F:polyprenal reductase activity"/>
    <property type="evidence" value="ECO:0007669"/>
    <property type="project" value="UniProtKB-EC"/>
</dbReference>
<protein>
    <recommendedName>
        <fullName evidence="7 9">Polyprenal reductase</fullName>
        <ecNumber evidence="2 9">1.3.1.94</ecNumber>
    </recommendedName>
</protein>
<dbReference type="PANTHER" id="PTHR14624:SF0">
    <property type="entry name" value="POLYPRENOL REDUCTASE"/>
    <property type="match status" value="1"/>
</dbReference>
<comment type="catalytic activity">
    <reaction evidence="8 9">
        <text>a di-trans,poly-cis-dolichal + NADP(+) = a di-trans,poly-cis-polyprenal + NADPH + H(+)</text>
        <dbReference type="Rhea" id="RHEA:80727"/>
        <dbReference type="Rhea" id="RHEA-COMP:19536"/>
        <dbReference type="Rhea" id="RHEA-COMP:19537"/>
        <dbReference type="ChEBI" id="CHEBI:15378"/>
        <dbReference type="ChEBI" id="CHEBI:57783"/>
        <dbReference type="ChEBI" id="CHEBI:58349"/>
        <dbReference type="ChEBI" id="CHEBI:231623"/>
        <dbReference type="ChEBI" id="CHEBI:231637"/>
        <dbReference type="EC" id="1.3.1.94"/>
    </reaction>
    <physiologicalReaction direction="right-to-left" evidence="8 9">
        <dbReference type="Rhea" id="RHEA:80729"/>
    </physiologicalReaction>
</comment>
<evidence type="ECO:0000256" key="6">
    <source>
        <dbReference type="ARBA" id="ARBA00046320"/>
    </source>
</evidence>
<comment type="function">
    <text evidence="9">Plays a key role in early steps of protein N-linked glycosylation by being involved in the conversion of polyprenol into dolichol. Acts as a polyprenal reductase that mediates the reduction of polyprenal into dolichal in a NADP-dependent mechanism. Dolichols are required for the synthesis of dolichol-linked monosaccharides and the oligosaccharide precursor used for N-glycosylation.</text>
</comment>
<dbReference type="GO" id="GO:0102389">
    <property type="term" value="F:polyprenol reductase activity"/>
    <property type="evidence" value="ECO:0007669"/>
    <property type="project" value="UniProtKB-UniRule"/>
</dbReference>
<dbReference type="AlphaFoldDB" id="A0A183TV94"/>
<comment type="similarity">
    <text evidence="6 9">Belongs to the steroid 5-alpha reductase family. Polyprenal reductase subfamily.</text>
</comment>
<reference evidence="13" key="1">
    <citation type="submission" date="2016-06" db="UniProtKB">
        <authorList>
            <consortium name="WormBaseParasite"/>
        </authorList>
    </citation>
    <scope>IDENTIFICATION</scope>
</reference>
<name>A0A183TV94_TOXCA</name>
<dbReference type="GO" id="GO:0005789">
    <property type="term" value="C:endoplasmic reticulum membrane"/>
    <property type="evidence" value="ECO:0007669"/>
    <property type="project" value="UniProtKB-SubCell"/>
</dbReference>
<keyword evidence="4 9" id="KW-1133">Transmembrane helix</keyword>
<keyword evidence="5 9" id="KW-0472">Membrane</keyword>
<evidence type="ECO:0000313" key="11">
    <source>
        <dbReference type="EMBL" id="VDM23751.1"/>
    </source>
</evidence>
<dbReference type="GO" id="GO:0003865">
    <property type="term" value="F:3-oxo-5-alpha-steroid 4-dehydrogenase activity"/>
    <property type="evidence" value="ECO:0007669"/>
    <property type="project" value="TreeGrafter"/>
</dbReference>
<evidence type="ECO:0000256" key="5">
    <source>
        <dbReference type="ARBA" id="ARBA00023136"/>
    </source>
</evidence>
<evidence type="ECO:0000256" key="8">
    <source>
        <dbReference type="ARBA" id="ARBA00049427"/>
    </source>
</evidence>
<feature type="transmembrane region" description="Helical" evidence="9">
    <location>
        <begin position="150"/>
        <end position="174"/>
    </location>
</feature>
<keyword evidence="12" id="KW-1185">Reference proteome</keyword>
<organism evidence="12 13">
    <name type="scientific">Toxocara canis</name>
    <name type="common">Canine roundworm</name>
    <dbReference type="NCBI Taxonomy" id="6265"/>
    <lineage>
        <taxon>Eukaryota</taxon>
        <taxon>Metazoa</taxon>
        <taxon>Ecdysozoa</taxon>
        <taxon>Nematoda</taxon>
        <taxon>Chromadorea</taxon>
        <taxon>Rhabditida</taxon>
        <taxon>Spirurina</taxon>
        <taxon>Ascaridomorpha</taxon>
        <taxon>Ascaridoidea</taxon>
        <taxon>Toxocaridae</taxon>
        <taxon>Toxocara</taxon>
    </lineage>
</organism>
<dbReference type="Proteomes" id="UP000050794">
    <property type="component" value="Unassembled WGS sequence"/>
</dbReference>
<comment type="subcellular location">
    <subcellularLocation>
        <location evidence="1">Endomembrane system</location>
        <topology evidence="1">Multi-pass membrane protein</topology>
    </subcellularLocation>
    <subcellularLocation>
        <location evidence="9">Endoplasmic reticulum membrane</location>
    </subcellularLocation>
</comment>
<gene>
    <name evidence="11" type="ORF">TCNE_LOCUS164</name>
</gene>
<evidence type="ECO:0000256" key="2">
    <source>
        <dbReference type="ARBA" id="ARBA00012522"/>
    </source>
</evidence>
<feature type="transmembrane region" description="Helical" evidence="9">
    <location>
        <begin position="225"/>
        <end position="245"/>
    </location>
</feature>